<dbReference type="PROSITE" id="PS51697">
    <property type="entry name" value="ALOG"/>
    <property type="match status" value="1"/>
</dbReference>
<sequence>MPCRRAPKECGVLRHCQLRPGRRHHSRLLLSGAAKRMRGPSTLPAPTSSDLGARCARRGGRSTRSSAACATYEECSRTTESNPFAARAVRIYLREVRDSQAKARGIPYEKKKKKRKRAQQATEPSTSSSVAAAGSGRATAAAAAASAAQAGGSSAAPSST</sequence>
<protein>
    <submittedName>
        <fullName evidence="10">Protein G1-like7</fullName>
    </submittedName>
</protein>
<comment type="caution">
    <text evidence="10">The sequence shown here is derived from an EMBL/GenBank/DDBJ whole genome shotgun (WGS) entry which is preliminary data.</text>
</comment>
<evidence type="ECO:0000256" key="2">
    <source>
        <dbReference type="ARBA" id="ARBA00010308"/>
    </source>
</evidence>
<name>A0A3L6G630_MAIZE</name>
<keyword evidence="4" id="KW-0805">Transcription regulation</keyword>
<keyword evidence="3" id="KW-0217">Developmental protein</keyword>
<evidence type="ECO:0000313" key="10">
    <source>
        <dbReference type="EMBL" id="PWZ43698.1"/>
    </source>
</evidence>
<dbReference type="GO" id="GO:0005634">
    <property type="term" value="C:nucleus"/>
    <property type="evidence" value="ECO:0007669"/>
    <property type="project" value="UniProtKB-SubCell"/>
</dbReference>
<evidence type="ECO:0000256" key="5">
    <source>
        <dbReference type="ARBA" id="ARBA00023125"/>
    </source>
</evidence>
<dbReference type="GO" id="GO:0003677">
    <property type="term" value="F:DNA binding"/>
    <property type="evidence" value="ECO:0007669"/>
    <property type="project" value="UniProtKB-KW"/>
</dbReference>
<evidence type="ECO:0000256" key="7">
    <source>
        <dbReference type="ARBA" id="ARBA00023242"/>
    </source>
</evidence>
<proteinExistence type="inferred from homology"/>
<evidence type="ECO:0000256" key="1">
    <source>
        <dbReference type="ARBA" id="ARBA00004123"/>
    </source>
</evidence>
<keyword evidence="6" id="KW-0804">Transcription</keyword>
<comment type="subcellular location">
    <subcellularLocation>
        <location evidence="1">Nucleus</location>
    </subcellularLocation>
</comment>
<keyword evidence="7" id="KW-0539">Nucleus</keyword>
<evidence type="ECO:0000256" key="8">
    <source>
        <dbReference type="SAM" id="MobiDB-lite"/>
    </source>
</evidence>
<comment type="similarity">
    <text evidence="2">Belongs to the plant homeotic and developmental regulators ALOG protein family.</text>
</comment>
<evidence type="ECO:0000313" key="11">
    <source>
        <dbReference type="Proteomes" id="UP000251960"/>
    </source>
</evidence>
<feature type="region of interest" description="Disordered" evidence="8">
    <location>
        <begin position="99"/>
        <end position="160"/>
    </location>
</feature>
<dbReference type="EMBL" id="NCVQ01000002">
    <property type="protein sequence ID" value="PWZ43698.1"/>
    <property type="molecule type" value="Genomic_DNA"/>
</dbReference>
<evidence type="ECO:0000256" key="3">
    <source>
        <dbReference type="ARBA" id="ARBA00022473"/>
    </source>
</evidence>
<accession>A0A3L6G630</accession>
<dbReference type="PANTHER" id="PTHR31165">
    <property type="entry name" value="PROTEIN G1-LIKE2"/>
    <property type="match status" value="1"/>
</dbReference>
<dbReference type="PANTHER" id="PTHR31165:SF78">
    <property type="entry name" value="PROTEIN G1-LIKE7"/>
    <property type="match status" value="1"/>
</dbReference>
<gene>
    <name evidence="10" type="primary">G1L7_1</name>
    <name evidence="10" type="ORF">Zm00014a_033828</name>
</gene>
<reference evidence="10 11" key="1">
    <citation type="journal article" date="2018" name="Nat. Genet.">
        <title>Extensive intraspecific gene order and gene structural variations between Mo17 and other maize genomes.</title>
        <authorList>
            <person name="Sun S."/>
            <person name="Zhou Y."/>
            <person name="Chen J."/>
            <person name="Shi J."/>
            <person name="Zhao H."/>
            <person name="Zhao H."/>
            <person name="Song W."/>
            <person name="Zhang M."/>
            <person name="Cui Y."/>
            <person name="Dong X."/>
            <person name="Liu H."/>
            <person name="Ma X."/>
            <person name="Jiao Y."/>
            <person name="Wang B."/>
            <person name="Wei X."/>
            <person name="Stein J.C."/>
            <person name="Glaubitz J.C."/>
            <person name="Lu F."/>
            <person name="Yu G."/>
            <person name="Liang C."/>
            <person name="Fengler K."/>
            <person name="Li B."/>
            <person name="Rafalski A."/>
            <person name="Schnable P.S."/>
            <person name="Ware D.H."/>
            <person name="Buckler E.S."/>
            <person name="Lai J."/>
        </authorList>
    </citation>
    <scope>NUCLEOTIDE SEQUENCE [LARGE SCALE GENOMIC DNA]</scope>
    <source>
        <strain evidence="11">cv. Missouri 17</strain>
        <tissue evidence="10">Seedling</tissue>
    </source>
</reference>
<dbReference type="AlphaFoldDB" id="A0A3L6G630"/>
<keyword evidence="5" id="KW-0238">DNA-binding</keyword>
<organism evidence="10 11">
    <name type="scientific">Zea mays</name>
    <name type="common">Maize</name>
    <dbReference type="NCBI Taxonomy" id="4577"/>
    <lineage>
        <taxon>Eukaryota</taxon>
        <taxon>Viridiplantae</taxon>
        <taxon>Streptophyta</taxon>
        <taxon>Embryophyta</taxon>
        <taxon>Tracheophyta</taxon>
        <taxon>Spermatophyta</taxon>
        <taxon>Magnoliopsida</taxon>
        <taxon>Liliopsida</taxon>
        <taxon>Poales</taxon>
        <taxon>Poaceae</taxon>
        <taxon>PACMAD clade</taxon>
        <taxon>Panicoideae</taxon>
        <taxon>Andropogonodae</taxon>
        <taxon>Andropogoneae</taxon>
        <taxon>Tripsacinae</taxon>
        <taxon>Zea</taxon>
    </lineage>
</organism>
<feature type="compositionally biased region" description="Low complexity" evidence="8">
    <location>
        <begin position="119"/>
        <end position="160"/>
    </location>
</feature>
<evidence type="ECO:0000259" key="9">
    <source>
        <dbReference type="PROSITE" id="PS51697"/>
    </source>
</evidence>
<evidence type="ECO:0000256" key="6">
    <source>
        <dbReference type="ARBA" id="ARBA00023163"/>
    </source>
</evidence>
<dbReference type="InterPro" id="IPR040222">
    <property type="entry name" value="ALOG"/>
</dbReference>
<dbReference type="Proteomes" id="UP000251960">
    <property type="component" value="Chromosome 10"/>
</dbReference>
<evidence type="ECO:0000256" key="4">
    <source>
        <dbReference type="ARBA" id="ARBA00023015"/>
    </source>
</evidence>
<feature type="region of interest" description="Disordered" evidence="8">
    <location>
        <begin position="37"/>
        <end position="65"/>
    </location>
</feature>
<dbReference type="Pfam" id="PF04852">
    <property type="entry name" value="ALOG_dom"/>
    <property type="match status" value="1"/>
</dbReference>
<dbReference type="InterPro" id="IPR006936">
    <property type="entry name" value="ALOG_dom"/>
</dbReference>
<feature type="domain" description="ALOG" evidence="9">
    <location>
        <begin position="1"/>
        <end position="112"/>
    </location>
</feature>